<evidence type="ECO:0000313" key="2">
    <source>
        <dbReference type="Proteomes" id="UP000587462"/>
    </source>
</evidence>
<comment type="caution">
    <text evidence="1">The sequence shown here is derived from an EMBL/GenBank/DDBJ whole genome shotgun (WGS) entry which is preliminary data.</text>
</comment>
<dbReference type="Proteomes" id="UP000587462">
    <property type="component" value="Unassembled WGS sequence"/>
</dbReference>
<protein>
    <recommendedName>
        <fullName evidence="3">SseB protein N-terminal domain-containing protein</fullName>
    </recommendedName>
</protein>
<gene>
    <name evidence="1" type="ORF">HG542_01090</name>
</gene>
<dbReference type="AlphaFoldDB" id="A0A7Y7AZI4"/>
<sequence>MTARRATDPLYVPVRRCRGGYALRVFRTPLGSRTAVAFTTGRRLLDCLGPGADSVRLSLPAVRALAEPLGVALVSVDPQLTAPAVTSLPEGPELLPVTPA</sequence>
<dbReference type="InterPro" id="IPR049975">
    <property type="entry name" value="SAV_915-like_dom"/>
</dbReference>
<dbReference type="EMBL" id="JABBXF010000002">
    <property type="protein sequence ID" value="NVK76250.1"/>
    <property type="molecule type" value="Genomic_DNA"/>
</dbReference>
<evidence type="ECO:0000313" key="1">
    <source>
        <dbReference type="EMBL" id="NVK76250.1"/>
    </source>
</evidence>
<proteinExistence type="predicted"/>
<name>A0A7Y7AZI4_STRMO</name>
<reference evidence="1 2" key="1">
    <citation type="submission" date="2020-04" db="EMBL/GenBank/DDBJ databases">
        <title>Draft Genome Sequence of Streptomyces morookaense DSM 40503, an 8-azaguanine-producing strain.</title>
        <authorList>
            <person name="Qi J."/>
            <person name="Gao J.-M."/>
        </authorList>
    </citation>
    <scope>NUCLEOTIDE SEQUENCE [LARGE SCALE GENOMIC DNA]</scope>
    <source>
        <strain evidence="1 2">DSM 40503</strain>
    </source>
</reference>
<organism evidence="1 2">
    <name type="scientific">Streptomyces morookaense</name>
    <name type="common">Streptoverticillium morookaense</name>
    <dbReference type="NCBI Taxonomy" id="1970"/>
    <lineage>
        <taxon>Bacteria</taxon>
        <taxon>Bacillati</taxon>
        <taxon>Actinomycetota</taxon>
        <taxon>Actinomycetes</taxon>
        <taxon>Kitasatosporales</taxon>
        <taxon>Streptomycetaceae</taxon>
        <taxon>Streptomyces</taxon>
    </lineage>
</organism>
<accession>A0A7Y7AZI4</accession>
<dbReference type="NCBIfam" id="NF042914">
    <property type="entry name" value="SAV915_dom"/>
    <property type="match status" value="1"/>
</dbReference>
<evidence type="ECO:0008006" key="3">
    <source>
        <dbReference type="Google" id="ProtNLM"/>
    </source>
</evidence>
<keyword evidence="2" id="KW-1185">Reference proteome</keyword>